<dbReference type="Pfam" id="PF05768">
    <property type="entry name" value="Glrx-like"/>
    <property type="match status" value="1"/>
</dbReference>
<dbReference type="Proteomes" id="UP001320122">
    <property type="component" value="Unassembled WGS sequence"/>
</dbReference>
<keyword evidence="3" id="KW-1185">Reference proteome</keyword>
<dbReference type="Gene3D" id="3.40.30.10">
    <property type="entry name" value="Glutaredoxin"/>
    <property type="match status" value="1"/>
</dbReference>
<gene>
    <name evidence="2" type="ORF">HOP51_08735</name>
</gene>
<accession>A0ABS9AEL4</accession>
<protein>
    <submittedName>
        <fullName evidence="2">Glutaredoxin family protein</fullName>
    </submittedName>
</protein>
<organism evidence="2 3">
    <name type="scientific">Billgrantia zhangzhouensis</name>
    <dbReference type="NCBI Taxonomy" id="2733481"/>
    <lineage>
        <taxon>Bacteria</taxon>
        <taxon>Pseudomonadati</taxon>
        <taxon>Pseudomonadota</taxon>
        <taxon>Gammaproteobacteria</taxon>
        <taxon>Oceanospirillales</taxon>
        <taxon>Halomonadaceae</taxon>
        <taxon>Billgrantia</taxon>
    </lineage>
</organism>
<dbReference type="InterPro" id="IPR008554">
    <property type="entry name" value="Glutaredoxin-like"/>
</dbReference>
<name>A0ABS9AEL4_9GAMM</name>
<evidence type="ECO:0000313" key="3">
    <source>
        <dbReference type="Proteomes" id="UP001320122"/>
    </source>
</evidence>
<dbReference type="EMBL" id="JABFTT010000005">
    <property type="protein sequence ID" value="MCE8020193.1"/>
    <property type="molecule type" value="Genomic_DNA"/>
</dbReference>
<reference evidence="2 3" key="1">
    <citation type="journal article" date="2021" name="Front. Microbiol.">
        <title>Aerobic Denitrification and Heterotrophic Sulfur Oxidation in the Genus Halomonas Revealed by Six Novel Species Characterizations and Genome-Based Analysis.</title>
        <authorList>
            <person name="Wang L."/>
            <person name="Shao Z."/>
        </authorList>
    </citation>
    <scope>NUCLEOTIDE SEQUENCE [LARGE SCALE GENOMIC DNA]</scope>
    <source>
        <strain evidence="2 3">MCCC 1A11036</strain>
    </source>
</reference>
<feature type="region of interest" description="Disordered" evidence="1">
    <location>
        <begin position="95"/>
        <end position="118"/>
    </location>
</feature>
<dbReference type="RefSeq" id="WP_234273547.1">
    <property type="nucleotide sequence ID" value="NZ_JABFTT010000005.1"/>
</dbReference>
<dbReference type="InterPro" id="IPR036249">
    <property type="entry name" value="Thioredoxin-like_sf"/>
</dbReference>
<comment type="caution">
    <text evidence="2">The sequence shown here is derived from an EMBL/GenBank/DDBJ whole genome shotgun (WGS) entry which is preliminary data.</text>
</comment>
<sequence length="118" mass="13781">MMQLTLYTTLGCHLCERLEVLLDLLHDGEYFLKKVEISEDEVLMARYGVRIPVLVDTADDELDMGFEPQRLADWLSERGALDAEAWRRLQEGRDDLREEERKERKAPACRPAGRRYLA</sequence>
<feature type="compositionally biased region" description="Basic and acidic residues" evidence="1">
    <location>
        <begin position="95"/>
        <end position="106"/>
    </location>
</feature>
<proteinExistence type="predicted"/>
<evidence type="ECO:0000313" key="2">
    <source>
        <dbReference type="EMBL" id="MCE8020193.1"/>
    </source>
</evidence>
<dbReference type="SUPFAM" id="SSF52833">
    <property type="entry name" value="Thioredoxin-like"/>
    <property type="match status" value="1"/>
</dbReference>
<evidence type="ECO:0000256" key="1">
    <source>
        <dbReference type="SAM" id="MobiDB-lite"/>
    </source>
</evidence>